<dbReference type="InterPro" id="IPR000938">
    <property type="entry name" value="CAP-Gly_domain"/>
</dbReference>
<evidence type="ECO:0000256" key="7">
    <source>
        <dbReference type="ARBA" id="ARBA00022618"/>
    </source>
</evidence>
<dbReference type="PANTHER" id="PTHR18916:SF6">
    <property type="entry name" value="DYNACTIN SUBUNIT 1"/>
    <property type="match status" value="1"/>
</dbReference>
<protein>
    <recommendedName>
        <fullName evidence="5">Dynactin subunit 1</fullName>
    </recommendedName>
</protein>
<evidence type="ECO:0000256" key="6">
    <source>
        <dbReference type="ARBA" id="ARBA00022490"/>
    </source>
</evidence>
<keyword evidence="11 14" id="KW-0175">Coiled coil</keyword>
<dbReference type="InterPro" id="IPR022157">
    <property type="entry name" value="Dynactin"/>
</dbReference>
<comment type="caution">
    <text evidence="17">The sequence shown here is derived from an EMBL/GenBank/DDBJ whole genome shotgun (WGS) entry which is preliminary data.</text>
</comment>
<evidence type="ECO:0000256" key="4">
    <source>
        <dbReference type="ARBA" id="ARBA00011010"/>
    </source>
</evidence>
<evidence type="ECO:0000256" key="5">
    <source>
        <dbReference type="ARBA" id="ARBA00016574"/>
    </source>
</evidence>
<evidence type="ECO:0000313" key="18">
    <source>
        <dbReference type="Proteomes" id="UP000789390"/>
    </source>
</evidence>
<dbReference type="OrthoDB" id="2130750at2759"/>
<dbReference type="Pfam" id="PF01302">
    <property type="entry name" value="CAP_GLY"/>
    <property type="match status" value="1"/>
</dbReference>
<evidence type="ECO:0000256" key="12">
    <source>
        <dbReference type="ARBA" id="ARBA00023212"/>
    </source>
</evidence>
<evidence type="ECO:0000256" key="13">
    <source>
        <dbReference type="ARBA" id="ARBA00023306"/>
    </source>
</evidence>
<feature type="coiled-coil region" evidence="14">
    <location>
        <begin position="530"/>
        <end position="557"/>
    </location>
</feature>
<feature type="coiled-coil region" evidence="14">
    <location>
        <begin position="943"/>
        <end position="1058"/>
    </location>
</feature>
<dbReference type="GO" id="GO:0030286">
    <property type="term" value="C:dynein complex"/>
    <property type="evidence" value="ECO:0007669"/>
    <property type="project" value="UniProtKB-KW"/>
</dbReference>
<organism evidence="17 18">
    <name type="scientific">Daphnia galeata</name>
    <dbReference type="NCBI Taxonomy" id="27404"/>
    <lineage>
        <taxon>Eukaryota</taxon>
        <taxon>Metazoa</taxon>
        <taxon>Ecdysozoa</taxon>
        <taxon>Arthropoda</taxon>
        <taxon>Crustacea</taxon>
        <taxon>Branchiopoda</taxon>
        <taxon>Diplostraca</taxon>
        <taxon>Cladocera</taxon>
        <taxon>Anomopoda</taxon>
        <taxon>Daphniidae</taxon>
        <taxon>Daphnia</taxon>
    </lineage>
</organism>
<dbReference type="Gene3D" id="2.30.30.190">
    <property type="entry name" value="CAP Gly-rich-like domain"/>
    <property type="match status" value="1"/>
</dbReference>
<feature type="compositionally biased region" description="Polar residues" evidence="15">
    <location>
        <begin position="139"/>
        <end position="165"/>
    </location>
</feature>
<evidence type="ECO:0000256" key="2">
    <source>
        <dbReference type="ARBA" id="ARBA00004186"/>
    </source>
</evidence>
<keyword evidence="10" id="KW-0243">Dynein</keyword>
<keyword evidence="9" id="KW-0498">Mitosis</keyword>
<dbReference type="GO" id="GO:0005874">
    <property type="term" value="C:microtubule"/>
    <property type="evidence" value="ECO:0007669"/>
    <property type="project" value="UniProtKB-KW"/>
</dbReference>
<name>A0A8J2RKP6_9CRUS</name>
<evidence type="ECO:0000256" key="3">
    <source>
        <dbReference type="ARBA" id="ARBA00004544"/>
    </source>
</evidence>
<keyword evidence="7" id="KW-0132">Cell division</keyword>
<gene>
    <name evidence="17" type="ORF">DGAL_LOCUS7895</name>
</gene>
<keyword evidence="18" id="KW-1185">Reference proteome</keyword>
<dbReference type="PROSITE" id="PS00845">
    <property type="entry name" value="CAP_GLY_1"/>
    <property type="match status" value="1"/>
</dbReference>
<keyword evidence="13" id="KW-0131">Cell cycle</keyword>
<reference evidence="17" key="1">
    <citation type="submission" date="2021-11" db="EMBL/GenBank/DDBJ databases">
        <authorList>
            <person name="Schell T."/>
        </authorList>
    </citation>
    <scope>NUCLEOTIDE SEQUENCE</scope>
    <source>
        <strain evidence="17">M5</strain>
    </source>
</reference>
<evidence type="ECO:0000256" key="10">
    <source>
        <dbReference type="ARBA" id="ARBA00023017"/>
    </source>
</evidence>
<feature type="region of interest" description="Disordered" evidence="15">
    <location>
        <begin position="98"/>
        <end position="182"/>
    </location>
</feature>
<proteinExistence type="inferred from homology"/>
<comment type="similarity">
    <text evidence="4">Belongs to the dynactin 150 kDa subunit family.</text>
</comment>
<dbReference type="Proteomes" id="UP000789390">
    <property type="component" value="Unassembled WGS sequence"/>
</dbReference>
<evidence type="ECO:0000256" key="14">
    <source>
        <dbReference type="SAM" id="Coils"/>
    </source>
</evidence>
<dbReference type="SMART" id="SM01052">
    <property type="entry name" value="CAP_GLY"/>
    <property type="match status" value="1"/>
</dbReference>
<dbReference type="EMBL" id="CAKKLH010000162">
    <property type="protein sequence ID" value="CAH0104963.1"/>
    <property type="molecule type" value="Genomic_DNA"/>
</dbReference>
<keyword evidence="6" id="KW-0963">Cytoplasm</keyword>
<dbReference type="SUPFAM" id="SSF74924">
    <property type="entry name" value="Cap-Gly domain"/>
    <property type="match status" value="1"/>
</dbReference>
<dbReference type="PROSITE" id="PS50245">
    <property type="entry name" value="CAP_GLY_2"/>
    <property type="match status" value="1"/>
</dbReference>
<evidence type="ECO:0000256" key="8">
    <source>
        <dbReference type="ARBA" id="ARBA00022701"/>
    </source>
</evidence>
<dbReference type="PANTHER" id="PTHR18916">
    <property type="entry name" value="DYNACTIN 1-RELATED MICROTUBULE-BINDING"/>
    <property type="match status" value="1"/>
</dbReference>
<evidence type="ECO:0000256" key="1">
    <source>
        <dbReference type="ARBA" id="ARBA00004114"/>
    </source>
</evidence>
<accession>A0A8J2RKP6</accession>
<keyword evidence="12" id="KW-0206">Cytoskeleton</keyword>
<dbReference type="Pfam" id="PF12455">
    <property type="entry name" value="Dynactin"/>
    <property type="match status" value="1"/>
</dbReference>
<evidence type="ECO:0000256" key="11">
    <source>
        <dbReference type="ARBA" id="ARBA00023054"/>
    </source>
</evidence>
<evidence type="ECO:0000256" key="15">
    <source>
        <dbReference type="SAM" id="MobiDB-lite"/>
    </source>
</evidence>
<evidence type="ECO:0000313" key="17">
    <source>
        <dbReference type="EMBL" id="CAH0104963.1"/>
    </source>
</evidence>
<evidence type="ECO:0000256" key="9">
    <source>
        <dbReference type="ARBA" id="ARBA00022776"/>
    </source>
</evidence>
<comment type="subcellular location">
    <subcellularLocation>
        <location evidence="3">Cytoplasm</location>
        <location evidence="3">Cell cortex</location>
    </subcellularLocation>
    <subcellularLocation>
        <location evidence="1">Cytoplasm</location>
        <location evidence="1">Cytoskeleton</location>
        <location evidence="1">Microtubule organizing center</location>
        <location evidence="1">Centrosome</location>
        <location evidence="1">Centriole</location>
    </subcellularLocation>
    <subcellularLocation>
        <location evidence="2">Cytoplasm</location>
        <location evidence="2">Cytoskeleton</location>
        <location evidence="2">Spindle</location>
    </subcellularLocation>
</comment>
<keyword evidence="8" id="KW-0493">Microtubule</keyword>
<feature type="coiled-coil region" evidence="14">
    <location>
        <begin position="223"/>
        <end position="504"/>
    </location>
</feature>
<evidence type="ECO:0000259" key="16">
    <source>
        <dbReference type="PROSITE" id="PS50245"/>
    </source>
</evidence>
<feature type="domain" description="CAP-Gly" evidence="16">
    <location>
        <begin position="38"/>
        <end position="80"/>
    </location>
</feature>
<sequence length="1291" mass="145299">MSESTPSKPMEKPLKVGQRVDVVKDAQSKLRGTVAYVGTTLFSPGKWIGVILDEPKGKNNGTVMGKTYFSCKESHGMFVRQNCCIPLDEGPDDTSINVPAARSVSPPVPESPAVSEDKLKVKSRTKLPSTRLPVLATPKTPSLQFGTPQPQTATPLSSRTEAQSKTAEDSVPATPKGDLAGKRAIPSGQFIETGFVETLKTQFTPGQALSPSLSMAIEERVSGMQLSQENENLKAEIRDLNEKLETLKIRRGQDKEKLKDADKMRLQLDQLLEFKRAILESQSQLQKELQRVKQEAKDALIDQQSKNHDNDEYQEMLEMATLDKEMAEEKAESLQLELEQAKQKIEELTLDFELLKAEMSEKGVEGAGSSLEMKQLEQQNVRMKETLVKMRDLAAHEKHQHQRVLKEMEDKLSELNDLKKAKQSLTSQVEEQRAMVTELQEQVDAALGAEEMVEQLTDRNLALEEKIGELQDAVADLEQLHDMNEELQETARETELELREELDLSRTKIQEMIKERDAIHEMVADRNGTIDKFREVVQQMQESNHQLREALQRETNKPVGAPPEVIDYQKMFTETKTFTKTIDLELRKLDVQQALQHVSYLCTYMPDSFMARGGDYHSVQQLLLMSRLLFKCDMLAAQVKEKFPGSAGDLSNTLKSPAADQCIFGARMLHWLFSLQGVVRQFSYALNSCSPQQFLEMGTLHQEMLQQEKAIDFYVELLRKDQLDENVQLDALEKVVNYFNSIYAVQFSSVINGVHLLTDHSKVLLASCCGLTALGTRVQAMMQSGHEGSDVAKSIKEVLSQATQWQQYARTIKRRLPADGSTGPINLPVETSPKLIQCAGHLTRLLKTMLAWCRMLSQQLSVSTEPDAGVAIAKMRELAHAAADQVYTDDYTNDNGFFDSLHASLSFVNTTYSTVSSSLVDGHYDFDGTPQVEAPKAPVGLRAQTLKAEIRDLENLRHKLEERESLIKDMNIMLRNKQEELSEMNVRKEMAEKKLSNLARDNEVASEKLTRKLEDNLLLLKRKEKEFNETLEHLQQDVETLEKEKADLKEKLMHSSKKVLLEGLTKSATGPAPFAFAMHAPAHTVPVATETPSSASSTVHDSPLLLKKISHLREALRQSEMEKARLIGDDLRKKFESLPPLRLPKKNIPVSEETVDLNRLIKQAAELKMNILRTHTQCKFIDPTVPKFHQQSNNVSTQLAMQRMQMERDVIRLQAAVTRLAASRKPGAEIRTTTTTFPIPELSKAMNESAPVTLGQLSLPLKKNAGDNQPLPLVLDLKEMRHLHQMVLTMV</sequence>
<dbReference type="InterPro" id="IPR036859">
    <property type="entry name" value="CAP-Gly_dom_sf"/>
</dbReference>